<organism evidence="4 5">
    <name type="scientific">Fusarium equiseti</name>
    <name type="common">Fusarium scirpi</name>
    <dbReference type="NCBI Taxonomy" id="61235"/>
    <lineage>
        <taxon>Eukaryota</taxon>
        <taxon>Fungi</taxon>
        <taxon>Dikarya</taxon>
        <taxon>Ascomycota</taxon>
        <taxon>Pezizomycotina</taxon>
        <taxon>Sordariomycetes</taxon>
        <taxon>Hypocreomycetidae</taxon>
        <taxon>Hypocreales</taxon>
        <taxon>Nectriaceae</taxon>
        <taxon>Fusarium</taxon>
        <taxon>Fusarium incarnatum-equiseti species complex</taxon>
    </lineage>
</organism>
<gene>
    <name evidence="4" type="ORF">NW768_006805</name>
</gene>
<protein>
    <recommendedName>
        <fullName evidence="6">Ankyrin</fullName>
    </recommendedName>
</protein>
<evidence type="ECO:0000313" key="4">
    <source>
        <dbReference type="EMBL" id="KAJ4129835.1"/>
    </source>
</evidence>
<dbReference type="PROSITE" id="PS50088">
    <property type="entry name" value="ANK_REPEAT"/>
    <property type="match status" value="1"/>
</dbReference>
<reference evidence="4" key="1">
    <citation type="submission" date="2022-09" db="EMBL/GenBank/DDBJ databases">
        <title>Fusarium specimens isolated from Avocado Roots.</title>
        <authorList>
            <person name="Stajich J."/>
            <person name="Roper C."/>
            <person name="Heimlech-Rivalta G."/>
        </authorList>
    </citation>
    <scope>NUCLEOTIDE SEQUENCE</scope>
    <source>
        <strain evidence="4">CF00095</strain>
    </source>
</reference>
<dbReference type="PANTHER" id="PTHR24201">
    <property type="entry name" value="ANK_REP_REGION DOMAIN-CONTAINING PROTEIN"/>
    <property type="match status" value="1"/>
</dbReference>
<name>A0ABQ8R997_FUSEQ</name>
<evidence type="ECO:0000256" key="1">
    <source>
        <dbReference type="ARBA" id="ARBA00022737"/>
    </source>
</evidence>
<keyword evidence="1" id="KW-0677">Repeat</keyword>
<dbReference type="EMBL" id="JAOQBH010000010">
    <property type="protein sequence ID" value="KAJ4129835.1"/>
    <property type="molecule type" value="Genomic_DNA"/>
</dbReference>
<evidence type="ECO:0000256" key="3">
    <source>
        <dbReference type="PROSITE-ProRule" id="PRU00023"/>
    </source>
</evidence>
<accession>A0ABQ8R997</accession>
<dbReference type="InterPro" id="IPR002110">
    <property type="entry name" value="Ankyrin_rpt"/>
</dbReference>
<dbReference type="SUPFAM" id="SSF48403">
    <property type="entry name" value="Ankyrin repeat"/>
    <property type="match status" value="2"/>
</dbReference>
<dbReference type="InterPro" id="IPR036770">
    <property type="entry name" value="Ankyrin_rpt-contain_sf"/>
</dbReference>
<sequence length="825" mass="93219">MSELPTDKARRQGLSKLPSTLFATYDRILMRVEEYSDEVKQLVRKILLLLVDSLAISFRELCETISLHDDADSLEEEDIVSEEDVLRWCSSLVRTKEVLIRGCPTTEIEFAHFTVREYLDALDTKPIGLRNPHLKQYAITAETVHTFRTHVYLRFLTMDYIDRTIQAGCLAHVISDIVLERRTHETYRKGVCSLLLYMEKGMAVGGQNYQLAQKLLLLKTPLFCLWAVEFIFQLLSDQIEDRGELPNASTLIQLAVSTVLRTDFTTLHMAAVFYAPDICQELLQGGSSPDVCSNFGSPLHYAVSGWAIFLDMGHVSPLSLYPGRHASAKRRHRTVELLLSSGAKPNCEIQTPFSTITLISVPLERYVDPFLAIQVTLLLVSAHIDITVRDVLGFEEFYNNHFLLHDLEFPSDLLKDLHRLVEVLDDQTELSAPGFTLRQKTVDAISKSWKVTSEHPAMGVHDSAKAEEIQAHILSIISLNDRRGLDMFLATDHSRLIMSLGLDPKSLTDYTALHLAVSMRSLDLIEPLLAFGLDPQAKTRYGTTPMHLCDDRNSWKALSALLRYAGSSIDKDRWGKTIWHRAAEKGAVEIIEVLLSRAEADVALKMVSHTGQTPICVATPQVYALLMTYWERNGYFGSGEFYKYLATSEMLLRILRRPTNQDFLESFREHESFSGTTGGLRMLAECFKKAMEEQELGICEKLFSLGCPTEFNLEMGMNVTPFGLAVWRAQEKMVEWFLTKGTPVSTVFRHPSDAYNCTALDIVLERPHFNLYLPLLVERYLQEGGDFSHMPFSLLHNPINVPNQDGLLILLEALQGKDVGSGECM</sequence>
<dbReference type="Pfam" id="PF12796">
    <property type="entry name" value="Ank_2"/>
    <property type="match status" value="1"/>
</dbReference>
<evidence type="ECO:0008006" key="6">
    <source>
        <dbReference type="Google" id="ProtNLM"/>
    </source>
</evidence>
<dbReference type="Proteomes" id="UP001152024">
    <property type="component" value="Unassembled WGS sequence"/>
</dbReference>
<proteinExistence type="predicted"/>
<evidence type="ECO:0000256" key="2">
    <source>
        <dbReference type="ARBA" id="ARBA00023043"/>
    </source>
</evidence>
<feature type="repeat" description="ANK" evidence="3">
    <location>
        <begin position="508"/>
        <end position="540"/>
    </location>
</feature>
<dbReference type="SMART" id="SM00248">
    <property type="entry name" value="ANK"/>
    <property type="match status" value="6"/>
</dbReference>
<dbReference type="InterPro" id="IPR050776">
    <property type="entry name" value="Ank_Repeat/CDKN_Inhibitor"/>
</dbReference>
<keyword evidence="2 3" id="KW-0040">ANK repeat</keyword>
<dbReference type="Gene3D" id="1.25.40.20">
    <property type="entry name" value="Ankyrin repeat-containing domain"/>
    <property type="match status" value="2"/>
</dbReference>
<keyword evidence="5" id="KW-1185">Reference proteome</keyword>
<evidence type="ECO:0000313" key="5">
    <source>
        <dbReference type="Proteomes" id="UP001152024"/>
    </source>
</evidence>
<comment type="caution">
    <text evidence="4">The sequence shown here is derived from an EMBL/GenBank/DDBJ whole genome shotgun (WGS) entry which is preliminary data.</text>
</comment>